<dbReference type="Proteomes" id="UP000324222">
    <property type="component" value="Unassembled WGS sequence"/>
</dbReference>
<proteinExistence type="predicted"/>
<keyword evidence="3" id="KW-1185">Reference proteome</keyword>
<evidence type="ECO:0000256" key="1">
    <source>
        <dbReference type="SAM" id="MobiDB-lite"/>
    </source>
</evidence>
<dbReference type="AlphaFoldDB" id="A0A5B7JE20"/>
<dbReference type="EMBL" id="VSRR010105126">
    <property type="protein sequence ID" value="MPC96231.1"/>
    <property type="molecule type" value="Genomic_DNA"/>
</dbReference>
<sequence>MCNRKTPCRVLVLGETRGHGSTAGCEDMNMHHRGGETACMTGHAHTHSSSPDSHVSTGPEIVQDNYNFLRIRKVSHSFHTCQDILHRVSSFASPQTKTQLEGVTKITRDS</sequence>
<name>A0A5B7JE20_PORTR</name>
<accession>A0A5B7JE20</accession>
<feature type="region of interest" description="Disordered" evidence="1">
    <location>
        <begin position="37"/>
        <end position="59"/>
    </location>
</feature>
<evidence type="ECO:0000313" key="2">
    <source>
        <dbReference type="EMBL" id="MPC96231.1"/>
    </source>
</evidence>
<feature type="compositionally biased region" description="Polar residues" evidence="1">
    <location>
        <begin position="47"/>
        <end position="56"/>
    </location>
</feature>
<comment type="caution">
    <text evidence="2">The sequence shown here is derived from an EMBL/GenBank/DDBJ whole genome shotgun (WGS) entry which is preliminary data.</text>
</comment>
<protein>
    <submittedName>
        <fullName evidence="2">Uncharacterized protein</fullName>
    </submittedName>
</protein>
<gene>
    <name evidence="2" type="ORF">E2C01_091476</name>
</gene>
<reference evidence="2 3" key="1">
    <citation type="submission" date="2019-05" db="EMBL/GenBank/DDBJ databases">
        <title>Another draft genome of Portunus trituberculatus and its Hox gene families provides insights of decapod evolution.</title>
        <authorList>
            <person name="Jeong J.-H."/>
            <person name="Song I."/>
            <person name="Kim S."/>
            <person name="Choi T."/>
            <person name="Kim D."/>
            <person name="Ryu S."/>
            <person name="Kim W."/>
        </authorList>
    </citation>
    <scope>NUCLEOTIDE SEQUENCE [LARGE SCALE GENOMIC DNA]</scope>
    <source>
        <tissue evidence="2">Muscle</tissue>
    </source>
</reference>
<organism evidence="2 3">
    <name type="scientific">Portunus trituberculatus</name>
    <name type="common">Swimming crab</name>
    <name type="synonym">Neptunus trituberculatus</name>
    <dbReference type="NCBI Taxonomy" id="210409"/>
    <lineage>
        <taxon>Eukaryota</taxon>
        <taxon>Metazoa</taxon>
        <taxon>Ecdysozoa</taxon>
        <taxon>Arthropoda</taxon>
        <taxon>Crustacea</taxon>
        <taxon>Multicrustacea</taxon>
        <taxon>Malacostraca</taxon>
        <taxon>Eumalacostraca</taxon>
        <taxon>Eucarida</taxon>
        <taxon>Decapoda</taxon>
        <taxon>Pleocyemata</taxon>
        <taxon>Brachyura</taxon>
        <taxon>Eubrachyura</taxon>
        <taxon>Portunoidea</taxon>
        <taxon>Portunidae</taxon>
        <taxon>Portuninae</taxon>
        <taxon>Portunus</taxon>
    </lineage>
</organism>
<evidence type="ECO:0000313" key="3">
    <source>
        <dbReference type="Proteomes" id="UP000324222"/>
    </source>
</evidence>